<evidence type="ECO:0000256" key="1">
    <source>
        <dbReference type="SAM" id="Phobius"/>
    </source>
</evidence>
<organism evidence="2 3">
    <name type="scientific">Lacticaseibacillus pabuli</name>
    <dbReference type="NCBI Taxonomy" id="3025672"/>
    <lineage>
        <taxon>Bacteria</taxon>
        <taxon>Bacillati</taxon>
        <taxon>Bacillota</taxon>
        <taxon>Bacilli</taxon>
        <taxon>Lactobacillales</taxon>
        <taxon>Lactobacillaceae</taxon>
        <taxon>Lacticaseibacillus</taxon>
    </lineage>
</organism>
<dbReference type="EMBL" id="CP117884">
    <property type="protein sequence ID" value="WDF81941.1"/>
    <property type="molecule type" value="Genomic_DNA"/>
</dbReference>
<keyword evidence="3" id="KW-1185">Reference proteome</keyword>
<accession>A0ABY7WQK5</accession>
<evidence type="ECO:0008006" key="4">
    <source>
        <dbReference type="Google" id="ProtNLM"/>
    </source>
</evidence>
<protein>
    <recommendedName>
        <fullName evidence="4">EamA-like transporter family protein</fullName>
    </recommendedName>
</protein>
<name>A0ABY7WQK5_9LACO</name>
<evidence type="ECO:0000313" key="2">
    <source>
        <dbReference type="EMBL" id="WDF81941.1"/>
    </source>
</evidence>
<sequence>MQRFHRLPILWQILISLLLFFVFGEVIPSLVAYRFAHGTMAFALYKVATMLVILAINRWLMQQRISFKKLRPLTTRINY</sequence>
<dbReference type="RefSeq" id="WP_274259052.1">
    <property type="nucleotide sequence ID" value="NZ_CP117884.1"/>
</dbReference>
<keyword evidence="1" id="KW-1133">Transmembrane helix</keyword>
<keyword evidence="1" id="KW-0812">Transmembrane</keyword>
<gene>
    <name evidence="2" type="ORF">PQ472_08390</name>
</gene>
<keyword evidence="1" id="KW-0472">Membrane</keyword>
<evidence type="ECO:0000313" key="3">
    <source>
        <dbReference type="Proteomes" id="UP001220377"/>
    </source>
</evidence>
<reference evidence="2 3" key="1">
    <citation type="submission" date="2023-02" db="EMBL/GenBank/DDBJ databases">
        <title>Genome sequence of Lacticaseibacillus sp. KACC 23028.</title>
        <authorList>
            <person name="Kim S."/>
            <person name="Heo J."/>
            <person name="Kwon S.-W."/>
        </authorList>
    </citation>
    <scope>NUCLEOTIDE SEQUENCE [LARGE SCALE GENOMIC DNA]</scope>
    <source>
        <strain evidence="2 3">KACC 23028</strain>
    </source>
</reference>
<feature type="transmembrane region" description="Helical" evidence="1">
    <location>
        <begin position="40"/>
        <end position="61"/>
    </location>
</feature>
<dbReference type="Proteomes" id="UP001220377">
    <property type="component" value="Chromosome"/>
</dbReference>
<proteinExistence type="predicted"/>